<keyword evidence="1" id="KW-1185">Reference proteome</keyword>
<sequence>MWEGERTLQLQRDCLTRFMTHRNNGGCSRKLNGLLFIHLQKNCVLLKGLLSRSTRTPTRRRYLLGGEELELEEVHAGQHGPTDVKEARTRRGASAKCNKKCYEQLHEAGA</sequence>
<proteinExistence type="predicted"/>
<reference evidence="2" key="1">
    <citation type="submission" date="2016-11" db="UniProtKB">
        <authorList>
            <consortium name="WormBaseParasite"/>
        </authorList>
    </citation>
    <scope>IDENTIFICATION</scope>
</reference>
<protein>
    <submittedName>
        <fullName evidence="2">Uncharacterized protein</fullName>
    </submittedName>
</protein>
<dbReference type="WBParaSite" id="L893_g11142.t1">
    <property type="protein sequence ID" value="L893_g11142.t1"/>
    <property type="gene ID" value="L893_g11142"/>
</dbReference>
<accession>A0A1I7XZA6</accession>
<evidence type="ECO:0000313" key="2">
    <source>
        <dbReference type="WBParaSite" id="L893_g11142.t1"/>
    </source>
</evidence>
<organism evidence="1 2">
    <name type="scientific">Steinernema glaseri</name>
    <dbReference type="NCBI Taxonomy" id="37863"/>
    <lineage>
        <taxon>Eukaryota</taxon>
        <taxon>Metazoa</taxon>
        <taxon>Ecdysozoa</taxon>
        <taxon>Nematoda</taxon>
        <taxon>Chromadorea</taxon>
        <taxon>Rhabditida</taxon>
        <taxon>Tylenchina</taxon>
        <taxon>Panagrolaimomorpha</taxon>
        <taxon>Strongyloidoidea</taxon>
        <taxon>Steinernematidae</taxon>
        <taxon>Steinernema</taxon>
    </lineage>
</organism>
<evidence type="ECO:0000313" key="1">
    <source>
        <dbReference type="Proteomes" id="UP000095287"/>
    </source>
</evidence>
<name>A0A1I7XZA6_9BILA</name>
<dbReference type="AlphaFoldDB" id="A0A1I7XZA6"/>
<dbReference type="Proteomes" id="UP000095287">
    <property type="component" value="Unplaced"/>
</dbReference>